<evidence type="ECO:0000313" key="7">
    <source>
        <dbReference type="EMBL" id="ETW15717.1"/>
    </source>
</evidence>
<organism evidence="7 8">
    <name type="scientific">Plasmodium falciparum Vietnam Oak-Knoll</name>
    <name type="common">FVO</name>
    <dbReference type="NCBI Taxonomy" id="1036723"/>
    <lineage>
        <taxon>Eukaryota</taxon>
        <taxon>Sar</taxon>
        <taxon>Alveolata</taxon>
        <taxon>Apicomplexa</taxon>
        <taxon>Aconoidasida</taxon>
        <taxon>Haemosporida</taxon>
        <taxon>Plasmodiidae</taxon>
        <taxon>Plasmodium</taxon>
        <taxon>Plasmodium (Laverania)</taxon>
    </lineage>
</organism>
<keyword evidence="4" id="KW-0433">Leucine-rich repeat</keyword>
<name>A0A024UZN0_PLAFA</name>
<reference evidence="7 8" key="1">
    <citation type="submission" date="2013-02" db="EMBL/GenBank/DDBJ databases">
        <title>The Genome Annotation of Plasmodium falciparum Vietnam Oak-Knoll (FVO).</title>
        <authorList>
            <consortium name="The Broad Institute Genome Sequencing Platform"/>
            <consortium name="The Broad Institute Genome Sequencing Center for Infectious Disease"/>
            <person name="Neafsey D."/>
            <person name="Hoffman S."/>
            <person name="Volkman S."/>
            <person name="Rosenthal P."/>
            <person name="Walker B."/>
            <person name="Young S.K."/>
            <person name="Zeng Q."/>
            <person name="Gargeya S."/>
            <person name="Fitzgerald M."/>
            <person name="Haas B."/>
            <person name="Abouelleil A."/>
            <person name="Allen A.W."/>
            <person name="Alvarado L."/>
            <person name="Arachchi H.M."/>
            <person name="Berlin A.M."/>
            <person name="Chapman S.B."/>
            <person name="Gainer-Dewar J."/>
            <person name="Goldberg J."/>
            <person name="Griggs A."/>
            <person name="Gujja S."/>
            <person name="Hansen M."/>
            <person name="Howarth C."/>
            <person name="Imamovic A."/>
            <person name="Ireland A."/>
            <person name="Larimer J."/>
            <person name="McCowan C."/>
            <person name="Murphy C."/>
            <person name="Pearson M."/>
            <person name="Poon T.W."/>
            <person name="Priest M."/>
            <person name="Roberts A."/>
            <person name="Saif S."/>
            <person name="Shea T."/>
            <person name="Sisk P."/>
            <person name="Sykes S."/>
            <person name="Wortman J."/>
            <person name="Nusbaum C."/>
            <person name="Birren B."/>
        </authorList>
    </citation>
    <scope>NUCLEOTIDE SEQUENCE [LARGE SCALE GENOMIC DNA]</scope>
    <source>
        <strain evidence="8">Vietnam Oak-Knoll (FVO)</strain>
    </source>
</reference>
<protein>
    <recommendedName>
        <fullName evidence="2">Leucine-rich repeat-containing protein 51</fullName>
    </recommendedName>
</protein>
<evidence type="ECO:0000256" key="3">
    <source>
        <dbReference type="ARBA" id="ARBA00022490"/>
    </source>
</evidence>
<dbReference type="OrthoDB" id="676979at2759"/>
<gene>
    <name evidence="7" type="ORF">PFFVO_05331</name>
</gene>
<sequence length="249" mass="29676">MCDFNSLELSYKEYDGSHTFYETNGSLSYESNEESENSDNRRNVSDTLNKDRNNKVEKYIKLENTLKIWGGTNKAITFKRKDDNELTKTIYNYNNKEIHVSNNISVLNLNNNNLEHINFLDDILIHIYKHKNLEIHILYLNIITLDISFNNLEDINDSILNLHNLKVLYLHSNKIQNIVQVKKLQALLKLKKFTIENNPIMDIYNKFYRHFIIHYLPQIRSLDFHDISKIEKNKSDITFNTHKYKFNLE</sequence>
<dbReference type="Proteomes" id="UP000030690">
    <property type="component" value="Unassembled WGS sequence"/>
</dbReference>
<evidence type="ECO:0000256" key="5">
    <source>
        <dbReference type="ARBA" id="ARBA00022737"/>
    </source>
</evidence>
<evidence type="ECO:0000256" key="2">
    <source>
        <dbReference type="ARBA" id="ARBA00014223"/>
    </source>
</evidence>
<accession>A0A024UZN0</accession>
<dbReference type="GO" id="GO:0005737">
    <property type="term" value="C:cytoplasm"/>
    <property type="evidence" value="ECO:0007669"/>
    <property type="project" value="UniProtKB-SubCell"/>
</dbReference>
<feature type="region of interest" description="Disordered" evidence="6">
    <location>
        <begin position="27"/>
        <end position="47"/>
    </location>
</feature>
<keyword evidence="3" id="KW-0963">Cytoplasm</keyword>
<dbReference type="AlphaFoldDB" id="A0A024UZN0"/>
<dbReference type="InterPro" id="IPR032675">
    <property type="entry name" value="LRR_dom_sf"/>
</dbReference>
<reference evidence="7 8" key="2">
    <citation type="submission" date="2013-02" db="EMBL/GenBank/DDBJ databases">
        <title>The Genome Sequence of Plasmodium falciparum Vietnam Oak-Knoll (FVO).</title>
        <authorList>
            <consortium name="The Broad Institute Genome Sequencing Platform"/>
            <consortium name="The Broad Institute Genome Sequencing Center for Infectious Disease"/>
            <person name="Neafsey D."/>
            <person name="Cheeseman I."/>
            <person name="Volkman S."/>
            <person name="Adams J."/>
            <person name="Walker B."/>
            <person name="Young S.K."/>
            <person name="Zeng Q."/>
            <person name="Gargeya S."/>
            <person name="Fitzgerald M."/>
            <person name="Haas B."/>
            <person name="Abouelleil A."/>
            <person name="Alvarado L."/>
            <person name="Arachchi H.M."/>
            <person name="Berlin A.M."/>
            <person name="Chapman S.B."/>
            <person name="Dewar J."/>
            <person name="Goldberg J."/>
            <person name="Griggs A."/>
            <person name="Gujja S."/>
            <person name="Hansen M."/>
            <person name="Howarth C."/>
            <person name="Imamovic A."/>
            <person name="Larimer J."/>
            <person name="McCowan C."/>
            <person name="Murphy C."/>
            <person name="Neiman D."/>
            <person name="Pearson M."/>
            <person name="Priest M."/>
            <person name="Roberts A."/>
            <person name="Saif S."/>
            <person name="Shea T."/>
            <person name="Sisk P."/>
            <person name="Sykes S."/>
            <person name="Wortman J."/>
            <person name="Nusbaum C."/>
            <person name="Birren B."/>
        </authorList>
    </citation>
    <scope>NUCLEOTIDE SEQUENCE [LARGE SCALE GENOMIC DNA]</scope>
    <source>
        <strain evidence="8">Vietnam Oak-Knoll (FVO)</strain>
    </source>
</reference>
<evidence type="ECO:0000256" key="1">
    <source>
        <dbReference type="ARBA" id="ARBA00004496"/>
    </source>
</evidence>
<dbReference type="PANTHER" id="PTHR46545">
    <property type="entry name" value="LEUCINE-RICH REPEAT-CONTAINING PROTEIN 51"/>
    <property type="match status" value="1"/>
</dbReference>
<dbReference type="PANTHER" id="PTHR46545:SF1">
    <property type="entry name" value="LEUCINE-RICH REPEAT-CONTAINING PROTEIN 51"/>
    <property type="match status" value="1"/>
</dbReference>
<evidence type="ECO:0000313" key="8">
    <source>
        <dbReference type="Proteomes" id="UP000030690"/>
    </source>
</evidence>
<feature type="compositionally biased region" description="Basic and acidic residues" evidence="6">
    <location>
        <begin position="38"/>
        <end position="47"/>
    </location>
</feature>
<dbReference type="Pfam" id="PF14580">
    <property type="entry name" value="LRR_9"/>
    <property type="match status" value="1"/>
</dbReference>
<evidence type="ECO:0000256" key="4">
    <source>
        <dbReference type="ARBA" id="ARBA00022614"/>
    </source>
</evidence>
<dbReference type="EMBL" id="KI925154">
    <property type="protein sequence ID" value="ETW15717.1"/>
    <property type="molecule type" value="Genomic_DNA"/>
</dbReference>
<proteinExistence type="predicted"/>
<dbReference type="PROSITE" id="PS51450">
    <property type="entry name" value="LRR"/>
    <property type="match status" value="2"/>
</dbReference>
<keyword evidence="5" id="KW-0677">Repeat</keyword>
<dbReference type="SUPFAM" id="SSF52058">
    <property type="entry name" value="L domain-like"/>
    <property type="match status" value="1"/>
</dbReference>
<evidence type="ECO:0000256" key="6">
    <source>
        <dbReference type="SAM" id="MobiDB-lite"/>
    </source>
</evidence>
<dbReference type="SMR" id="A0A024UZN0"/>
<dbReference type="Gene3D" id="3.80.10.10">
    <property type="entry name" value="Ribonuclease Inhibitor"/>
    <property type="match status" value="1"/>
</dbReference>
<dbReference type="InterPro" id="IPR001611">
    <property type="entry name" value="Leu-rich_rpt"/>
</dbReference>
<comment type="subcellular location">
    <subcellularLocation>
        <location evidence="1">Cytoplasm</location>
    </subcellularLocation>
</comment>